<accession>A0A1V1NWC7</accession>
<evidence type="ECO:0000313" key="1">
    <source>
        <dbReference type="EMBL" id="ETR66864.1"/>
    </source>
</evidence>
<comment type="caution">
    <text evidence="1">The sequence shown here is derived from an EMBL/GenBank/DDBJ whole genome shotgun (WGS) entry which is preliminary data.</text>
</comment>
<sequence length="414" mass="47852">MKSNNRLDILGIEKDKQIIIRYGKRRKAFLTVGEIKQTFVLENFADGSITDKNPLTWWTDTIDPYSDTSIFSQKPSSGFYIWKDQTTWHIRWVGGAQGDIFSGVITAKGGNINAAKYFNLGMLDKKQDDEQKIVFSHKNNSGRAGIDFMADSDAIEFDLRQNDRYLGRSVWIGKSRALAYSIPFVLDNNKITRSYSLSMLKSTRADGKYMMKVVKKYTGKDYPYFGAWGLRGAASNWTNIDDFYFWLYLPADVGNIKVELEDQYGNKGILNGYNPFLKEKGAGWYKWTSNYFNSPEVLENRIDSLPIKARKWWKAWDDNENDFVDTTDDFDLSNIKNIQFVVGGGEKKDVYFYIDELILENNNYRMGNSYPTKISQLDLFQTRWYKVMFQPEATIDAENIFIQIVGKDSNPKNC</sequence>
<reference evidence="2" key="1">
    <citation type="submission" date="2012-11" db="EMBL/GenBank/DDBJ databases">
        <authorList>
            <person name="Lucero-Rivera Y.E."/>
            <person name="Tovar-Ramirez D."/>
        </authorList>
    </citation>
    <scope>NUCLEOTIDE SEQUENCE [LARGE SCALE GENOMIC DNA]</scope>
    <source>
        <strain evidence="2">Araruama</strain>
    </source>
</reference>
<protein>
    <submittedName>
        <fullName evidence="1">Uncharacterized protein</fullName>
    </submittedName>
</protein>
<dbReference type="AlphaFoldDB" id="A0A1V1NWC7"/>
<name>A0A1V1NWC7_9BACT</name>
<proteinExistence type="predicted"/>
<evidence type="ECO:0000313" key="2">
    <source>
        <dbReference type="Proteomes" id="UP000189670"/>
    </source>
</evidence>
<dbReference type="EMBL" id="ATBP01001701">
    <property type="protein sequence ID" value="ETR66864.1"/>
    <property type="molecule type" value="Genomic_DNA"/>
</dbReference>
<organism evidence="1 2">
    <name type="scientific">Candidatus Magnetoglobus multicellularis str. Araruama</name>
    <dbReference type="NCBI Taxonomy" id="890399"/>
    <lineage>
        <taxon>Bacteria</taxon>
        <taxon>Pseudomonadati</taxon>
        <taxon>Thermodesulfobacteriota</taxon>
        <taxon>Desulfobacteria</taxon>
        <taxon>Desulfobacterales</taxon>
        <taxon>Desulfobacteraceae</taxon>
        <taxon>Candidatus Magnetoglobus</taxon>
    </lineage>
</organism>
<dbReference type="Proteomes" id="UP000189670">
    <property type="component" value="Unassembled WGS sequence"/>
</dbReference>
<gene>
    <name evidence="1" type="ORF">OMM_05447</name>
</gene>